<dbReference type="AlphaFoldDB" id="A0A5C4MPM4"/>
<dbReference type="NCBIfam" id="NF033521">
    <property type="entry name" value="lasso_leader_L3"/>
    <property type="match status" value="1"/>
</dbReference>
<name>A0A5C4MPM4_9RHOB</name>
<accession>A0A5C4MPM4</accession>
<dbReference type="RefSeq" id="WP_139078412.1">
    <property type="nucleotide sequence ID" value="NZ_VDFU01000031.1"/>
</dbReference>
<dbReference type="Proteomes" id="UP000305887">
    <property type="component" value="Unassembled WGS sequence"/>
</dbReference>
<feature type="region of interest" description="Disordered" evidence="1">
    <location>
        <begin position="1"/>
        <end position="48"/>
    </location>
</feature>
<proteinExistence type="predicted"/>
<organism evidence="2 3">
    <name type="scientific">Rubellimicrobium rubrum</name>
    <dbReference type="NCBI Taxonomy" id="2585369"/>
    <lineage>
        <taxon>Bacteria</taxon>
        <taxon>Pseudomonadati</taxon>
        <taxon>Pseudomonadota</taxon>
        <taxon>Alphaproteobacteria</taxon>
        <taxon>Rhodobacterales</taxon>
        <taxon>Roseobacteraceae</taxon>
        <taxon>Rubellimicrobium</taxon>
    </lineage>
</organism>
<evidence type="ECO:0000313" key="2">
    <source>
        <dbReference type="EMBL" id="TNC46861.1"/>
    </source>
</evidence>
<dbReference type="EMBL" id="VDFU01000031">
    <property type="protein sequence ID" value="TNC46861.1"/>
    <property type="molecule type" value="Genomic_DNA"/>
</dbReference>
<feature type="compositionally biased region" description="Basic and acidic residues" evidence="1">
    <location>
        <begin position="33"/>
        <end position="48"/>
    </location>
</feature>
<protein>
    <submittedName>
        <fullName evidence="2">Lasso RiPP family leader peptide-containing protein</fullName>
    </submittedName>
</protein>
<keyword evidence="3" id="KW-1185">Reference proteome</keyword>
<feature type="compositionally biased region" description="Polar residues" evidence="1">
    <location>
        <begin position="19"/>
        <end position="32"/>
    </location>
</feature>
<sequence length="48" mass="5086">MNNQEQSAAKKYAAPTLTVHGTVTALTASGTKGTKESNKGQERGRIRP</sequence>
<comment type="caution">
    <text evidence="2">The sequence shown here is derived from an EMBL/GenBank/DDBJ whole genome shotgun (WGS) entry which is preliminary data.</text>
</comment>
<evidence type="ECO:0000313" key="3">
    <source>
        <dbReference type="Proteomes" id="UP000305887"/>
    </source>
</evidence>
<evidence type="ECO:0000256" key="1">
    <source>
        <dbReference type="SAM" id="MobiDB-lite"/>
    </source>
</evidence>
<gene>
    <name evidence="2" type="ORF">FHG66_17875</name>
</gene>
<reference evidence="2 3" key="1">
    <citation type="submission" date="2019-06" db="EMBL/GenBank/DDBJ databases">
        <title>YIM 131921 draft genome.</title>
        <authorList>
            <person name="Jiang L."/>
        </authorList>
    </citation>
    <scope>NUCLEOTIDE SEQUENCE [LARGE SCALE GENOMIC DNA]</scope>
    <source>
        <strain evidence="2 3">YIM 131921</strain>
    </source>
</reference>